<dbReference type="EC" id="2.5.1.18" evidence="1"/>
<comment type="function">
    <text evidence="1">Is involved in the conjugation of reduced glutathione to a wide number of exogenous and endogenous hydrophobic electrophiles.</text>
</comment>
<dbReference type="EMBL" id="WJXA01000004">
    <property type="protein sequence ID" value="KAF7144831.1"/>
    <property type="molecule type" value="Genomic_DNA"/>
</dbReference>
<dbReference type="AlphaFoldDB" id="A0A834GY67"/>
<dbReference type="InterPro" id="IPR045074">
    <property type="entry name" value="GST_C_Tau"/>
</dbReference>
<comment type="subcellular location">
    <subcellularLocation>
        <location evidence="1">Cytoplasm</location>
        <location evidence="1">Cytosol</location>
    </subcellularLocation>
</comment>
<keyword evidence="1" id="KW-0963">Cytoplasm</keyword>
<evidence type="ECO:0000313" key="3">
    <source>
        <dbReference type="EMBL" id="KAF7144831.1"/>
    </source>
</evidence>
<dbReference type="Proteomes" id="UP000626092">
    <property type="component" value="Unassembled WGS sequence"/>
</dbReference>
<dbReference type="OrthoDB" id="4951845at2759"/>
<sequence length="141" mass="16239">MESKEAVKLLGFWFWRNARRALWNVGEVKEMHLKEAVESLEKIEQELIKGKSKFYGGESIGYLDIALGWISYWLPVLEEVGSMTIADPIQFPATSGWMENFSHHPMIKDKLPPRDEMVVYHQSKRKEAEAQMAQIASARKG</sequence>
<dbReference type="PANTHER" id="PTHR11260">
    <property type="entry name" value="GLUTATHIONE S-TRANSFERASE, GST, SUPERFAMILY, GST DOMAIN CONTAINING"/>
    <property type="match status" value="1"/>
</dbReference>
<dbReference type="GO" id="GO:0004364">
    <property type="term" value="F:glutathione transferase activity"/>
    <property type="evidence" value="ECO:0007669"/>
    <property type="project" value="UniProtKB-UniRule"/>
</dbReference>
<dbReference type="SUPFAM" id="SSF47616">
    <property type="entry name" value="GST C-terminal domain-like"/>
    <property type="match status" value="1"/>
</dbReference>
<reference evidence="3" key="1">
    <citation type="submission" date="2019-11" db="EMBL/GenBank/DDBJ databases">
        <authorList>
            <person name="Liu Y."/>
            <person name="Hou J."/>
            <person name="Li T.-Q."/>
            <person name="Guan C.-H."/>
            <person name="Wu X."/>
            <person name="Wu H.-Z."/>
            <person name="Ling F."/>
            <person name="Zhang R."/>
            <person name="Shi X.-G."/>
            <person name="Ren J.-P."/>
            <person name="Chen E.-F."/>
            <person name="Sun J.-M."/>
        </authorList>
    </citation>
    <scope>NUCLEOTIDE SEQUENCE</scope>
    <source>
        <strain evidence="3">Adult_tree_wgs_1</strain>
        <tissue evidence="3">Leaves</tissue>
    </source>
</reference>
<dbReference type="GO" id="GO:0006749">
    <property type="term" value="P:glutathione metabolic process"/>
    <property type="evidence" value="ECO:0007669"/>
    <property type="project" value="InterPro"/>
</dbReference>
<dbReference type="Gene3D" id="1.20.1050.10">
    <property type="match status" value="1"/>
</dbReference>
<dbReference type="GO" id="GO:0005829">
    <property type="term" value="C:cytosol"/>
    <property type="evidence" value="ECO:0007669"/>
    <property type="project" value="UniProtKB-SubCell"/>
</dbReference>
<dbReference type="PROSITE" id="PS50405">
    <property type="entry name" value="GST_CTER"/>
    <property type="match status" value="1"/>
</dbReference>
<dbReference type="PANTHER" id="PTHR11260:SF474">
    <property type="entry name" value="GLUTATHIONE TRANSFERASE"/>
    <property type="match status" value="1"/>
</dbReference>
<keyword evidence="1" id="KW-0808">Transferase</keyword>
<feature type="domain" description="GST C-terminal" evidence="2">
    <location>
        <begin position="1"/>
        <end position="130"/>
    </location>
</feature>
<accession>A0A834GY67</accession>
<evidence type="ECO:0000313" key="4">
    <source>
        <dbReference type="Proteomes" id="UP000626092"/>
    </source>
</evidence>
<protein>
    <recommendedName>
        <fullName evidence="1">Glutathione S-transferase</fullName>
        <ecNumber evidence="1">2.5.1.18</ecNumber>
    </recommendedName>
</protein>
<dbReference type="InterPro" id="IPR045073">
    <property type="entry name" value="Omega/Tau-like"/>
</dbReference>
<name>A0A834GY67_RHOSS</name>
<comment type="catalytic activity">
    <reaction evidence="1">
        <text>RX + glutathione = an S-substituted glutathione + a halide anion + H(+)</text>
        <dbReference type="Rhea" id="RHEA:16437"/>
        <dbReference type="ChEBI" id="CHEBI:15378"/>
        <dbReference type="ChEBI" id="CHEBI:16042"/>
        <dbReference type="ChEBI" id="CHEBI:17792"/>
        <dbReference type="ChEBI" id="CHEBI:57925"/>
        <dbReference type="ChEBI" id="CHEBI:90779"/>
        <dbReference type="EC" id="2.5.1.18"/>
    </reaction>
</comment>
<gene>
    <name evidence="3" type="ORF">RHSIM_Rhsim04G0180900</name>
</gene>
<dbReference type="CDD" id="cd03185">
    <property type="entry name" value="GST_C_Tau"/>
    <property type="match status" value="1"/>
</dbReference>
<evidence type="ECO:0000259" key="2">
    <source>
        <dbReference type="PROSITE" id="PS50405"/>
    </source>
</evidence>
<evidence type="ECO:0000256" key="1">
    <source>
        <dbReference type="RuleBase" id="RU369102"/>
    </source>
</evidence>
<organism evidence="3 4">
    <name type="scientific">Rhododendron simsii</name>
    <name type="common">Sims's rhododendron</name>
    <dbReference type="NCBI Taxonomy" id="118357"/>
    <lineage>
        <taxon>Eukaryota</taxon>
        <taxon>Viridiplantae</taxon>
        <taxon>Streptophyta</taxon>
        <taxon>Embryophyta</taxon>
        <taxon>Tracheophyta</taxon>
        <taxon>Spermatophyta</taxon>
        <taxon>Magnoliopsida</taxon>
        <taxon>eudicotyledons</taxon>
        <taxon>Gunneridae</taxon>
        <taxon>Pentapetalae</taxon>
        <taxon>asterids</taxon>
        <taxon>Ericales</taxon>
        <taxon>Ericaceae</taxon>
        <taxon>Ericoideae</taxon>
        <taxon>Rhodoreae</taxon>
        <taxon>Rhododendron</taxon>
    </lineage>
</organism>
<comment type="similarity">
    <text evidence="1">Belongs to the GST superfamily.</text>
</comment>
<dbReference type="InterPro" id="IPR036282">
    <property type="entry name" value="Glutathione-S-Trfase_C_sf"/>
</dbReference>
<keyword evidence="4" id="KW-1185">Reference proteome</keyword>
<dbReference type="InterPro" id="IPR010987">
    <property type="entry name" value="Glutathione-S-Trfase_C-like"/>
</dbReference>
<comment type="caution">
    <text evidence="3">The sequence shown here is derived from an EMBL/GenBank/DDBJ whole genome shotgun (WGS) entry which is preliminary data.</text>
</comment>
<proteinExistence type="inferred from homology"/>